<sequence length="147" mass="16419">MCGRRVYAKADVCLMGRGAVRYSLLVQEDKRHMYGGDPVPQLIAEAIAAFYQNNRDRMDANIVPLLSAVILGITMTGTSPTFYKIPVSEELLTPVFSGQYPATTTIVERLVPSVPDLSTYRVQGVKPLENRRVVFHCFEAFRVLVHS</sequence>
<dbReference type="Proteomes" id="UP000076761">
    <property type="component" value="Unassembled WGS sequence"/>
</dbReference>
<dbReference type="InParanoid" id="A0A165PDQ7"/>
<gene>
    <name evidence="1" type="ORF">NEOLEDRAFT_1100122</name>
</gene>
<keyword evidence="2" id="KW-1185">Reference proteome</keyword>
<proteinExistence type="predicted"/>
<evidence type="ECO:0000313" key="2">
    <source>
        <dbReference type="Proteomes" id="UP000076761"/>
    </source>
</evidence>
<protein>
    <submittedName>
        <fullName evidence="1">Uncharacterized protein</fullName>
    </submittedName>
</protein>
<dbReference type="AlphaFoldDB" id="A0A165PDQ7"/>
<organism evidence="1 2">
    <name type="scientific">Neolentinus lepideus HHB14362 ss-1</name>
    <dbReference type="NCBI Taxonomy" id="1314782"/>
    <lineage>
        <taxon>Eukaryota</taxon>
        <taxon>Fungi</taxon>
        <taxon>Dikarya</taxon>
        <taxon>Basidiomycota</taxon>
        <taxon>Agaricomycotina</taxon>
        <taxon>Agaricomycetes</taxon>
        <taxon>Gloeophyllales</taxon>
        <taxon>Gloeophyllaceae</taxon>
        <taxon>Neolentinus</taxon>
    </lineage>
</organism>
<evidence type="ECO:0000313" key="1">
    <source>
        <dbReference type="EMBL" id="KZT20893.1"/>
    </source>
</evidence>
<dbReference type="EMBL" id="KV425614">
    <property type="protein sequence ID" value="KZT20893.1"/>
    <property type="molecule type" value="Genomic_DNA"/>
</dbReference>
<reference evidence="1 2" key="1">
    <citation type="journal article" date="2016" name="Mol. Biol. Evol.">
        <title>Comparative Genomics of Early-Diverging Mushroom-Forming Fungi Provides Insights into the Origins of Lignocellulose Decay Capabilities.</title>
        <authorList>
            <person name="Nagy L.G."/>
            <person name="Riley R."/>
            <person name="Tritt A."/>
            <person name="Adam C."/>
            <person name="Daum C."/>
            <person name="Floudas D."/>
            <person name="Sun H."/>
            <person name="Yadav J.S."/>
            <person name="Pangilinan J."/>
            <person name="Larsson K.H."/>
            <person name="Matsuura K."/>
            <person name="Barry K."/>
            <person name="Labutti K."/>
            <person name="Kuo R."/>
            <person name="Ohm R.A."/>
            <person name="Bhattacharya S.S."/>
            <person name="Shirouzu T."/>
            <person name="Yoshinaga Y."/>
            <person name="Martin F.M."/>
            <person name="Grigoriev I.V."/>
            <person name="Hibbett D.S."/>
        </authorList>
    </citation>
    <scope>NUCLEOTIDE SEQUENCE [LARGE SCALE GENOMIC DNA]</scope>
    <source>
        <strain evidence="1 2">HHB14362 ss-1</strain>
    </source>
</reference>
<name>A0A165PDQ7_9AGAM</name>
<accession>A0A165PDQ7</accession>
<dbReference type="OrthoDB" id="3258141at2759"/>